<dbReference type="PROSITE" id="PS50893">
    <property type="entry name" value="ABC_TRANSPORTER_2"/>
    <property type="match status" value="1"/>
</dbReference>
<dbReference type="Proteomes" id="UP000284465">
    <property type="component" value="Unassembled WGS sequence"/>
</dbReference>
<keyword evidence="4 7" id="KW-0067">ATP-binding</keyword>
<keyword evidence="2" id="KW-0813">Transport</keyword>
<feature type="domain" description="ABC transporter" evidence="6">
    <location>
        <begin position="14"/>
        <end position="255"/>
    </location>
</feature>
<evidence type="ECO:0000256" key="2">
    <source>
        <dbReference type="ARBA" id="ARBA00022448"/>
    </source>
</evidence>
<dbReference type="Pfam" id="PF00005">
    <property type="entry name" value="ABC_tran"/>
    <property type="match status" value="1"/>
</dbReference>
<dbReference type="Gene3D" id="3.40.50.300">
    <property type="entry name" value="P-loop containing nucleotide triphosphate hydrolases"/>
    <property type="match status" value="1"/>
</dbReference>
<dbReference type="CDD" id="cd10147">
    <property type="entry name" value="Wzt_C-like"/>
    <property type="match status" value="1"/>
</dbReference>
<dbReference type="InterPro" id="IPR029439">
    <property type="entry name" value="Wzt_C"/>
</dbReference>
<dbReference type="Pfam" id="PF14524">
    <property type="entry name" value="Wzt_C"/>
    <property type="match status" value="1"/>
</dbReference>
<dbReference type="CDD" id="cd03220">
    <property type="entry name" value="ABC_KpsT_Wzt"/>
    <property type="match status" value="1"/>
</dbReference>
<keyword evidence="3" id="KW-0547">Nucleotide-binding</keyword>
<evidence type="ECO:0000256" key="1">
    <source>
        <dbReference type="ARBA" id="ARBA00005417"/>
    </source>
</evidence>
<dbReference type="GO" id="GO:0016887">
    <property type="term" value="F:ATP hydrolysis activity"/>
    <property type="evidence" value="ECO:0007669"/>
    <property type="project" value="InterPro"/>
</dbReference>
<evidence type="ECO:0000256" key="4">
    <source>
        <dbReference type="ARBA" id="ARBA00022840"/>
    </source>
</evidence>
<dbReference type="InterPro" id="IPR003439">
    <property type="entry name" value="ABC_transporter-like_ATP-bd"/>
</dbReference>
<dbReference type="SMART" id="SM00382">
    <property type="entry name" value="AAA"/>
    <property type="match status" value="1"/>
</dbReference>
<dbReference type="GO" id="GO:0016020">
    <property type="term" value="C:membrane"/>
    <property type="evidence" value="ECO:0007669"/>
    <property type="project" value="InterPro"/>
</dbReference>
<evidence type="ECO:0000313" key="7">
    <source>
        <dbReference type="EMBL" id="RHA67620.1"/>
    </source>
</evidence>
<gene>
    <name evidence="7" type="ORF">DW927_07795</name>
</gene>
<comment type="similarity">
    <text evidence="1">Belongs to the ABC transporter superfamily.</text>
</comment>
<feature type="region of interest" description="Disordered" evidence="5">
    <location>
        <begin position="285"/>
        <end position="319"/>
    </location>
</feature>
<dbReference type="InterPro" id="IPR050683">
    <property type="entry name" value="Bact_Polysacc_Export_ATP-bd"/>
</dbReference>
<dbReference type="EMBL" id="QSFP01000007">
    <property type="protein sequence ID" value="RHA67620.1"/>
    <property type="molecule type" value="Genomic_DNA"/>
</dbReference>
<organism evidence="7 8">
    <name type="scientific">Roseburia intestinalis</name>
    <dbReference type="NCBI Taxonomy" id="166486"/>
    <lineage>
        <taxon>Bacteria</taxon>
        <taxon>Bacillati</taxon>
        <taxon>Bacillota</taxon>
        <taxon>Clostridia</taxon>
        <taxon>Lachnospirales</taxon>
        <taxon>Lachnospiraceae</taxon>
        <taxon>Roseburia</taxon>
    </lineage>
</organism>
<proteinExistence type="inferred from homology"/>
<dbReference type="GO" id="GO:0005524">
    <property type="term" value="F:ATP binding"/>
    <property type="evidence" value="ECO:0007669"/>
    <property type="project" value="UniProtKB-KW"/>
</dbReference>
<dbReference type="GO" id="GO:0140359">
    <property type="term" value="F:ABC-type transporter activity"/>
    <property type="evidence" value="ECO:0007669"/>
    <property type="project" value="InterPro"/>
</dbReference>
<reference evidence="7 8" key="1">
    <citation type="submission" date="2018-08" db="EMBL/GenBank/DDBJ databases">
        <title>A genome reference for cultivated species of the human gut microbiota.</title>
        <authorList>
            <person name="Zou Y."/>
            <person name="Xue W."/>
            <person name="Luo G."/>
        </authorList>
    </citation>
    <scope>NUCLEOTIDE SEQUENCE [LARGE SCALE GENOMIC DNA]</scope>
    <source>
        <strain evidence="7 8">AM43-11</strain>
    </source>
</reference>
<dbReference type="SUPFAM" id="SSF52540">
    <property type="entry name" value="P-loop containing nucleoside triphosphate hydrolases"/>
    <property type="match status" value="1"/>
</dbReference>
<dbReference type="AlphaFoldDB" id="A0A413SJ20"/>
<dbReference type="RefSeq" id="WP_118591006.1">
    <property type="nucleotide sequence ID" value="NZ_JAAILV010000034.1"/>
</dbReference>
<dbReference type="InterPro" id="IPR027417">
    <property type="entry name" value="P-loop_NTPase"/>
</dbReference>
<sequence length="491" mass="57494">MKENNEIDTREVVIRVDNVKKSFKSYKDKATSFKERFVNPSRGKHEDVMVLKGISFEVHKGEAIGIIGKNGCGKSTTLKMLTRILYPNEGKIEIKGRVSSLIELGAGFHPDMTGRENIYTNASIFGITRKEVDRRLNDIIRFSELEEYIDNPVRTYSSGMYMRLAFAVAINVDADVLLIDEILAVGDSAFQKKCFDKLKEIKANGTTIVIVSHSMDQMYKICDKLIWIENGLIKDEGTPKFIGEAYLAAMEGRRLDRIEFENQQKKEELERKIKEEQERLRIEQEKEEKKRQEEEKRQKEEEKRKEAERQKEEEKRKKQEELLELERKQRELELNETLRTVCTHCYPMARRLGGKDIFYTKVKIEDLDGNEVTKIWTRQKYQIVLNYDGCGRKDEEVKFVVGITRNDGTYCYGTSMKLTKQETENLKPGCVKFIFENKLLKGKYMLDLWVENTDGVQYDSIFSLMQIEVESNPYNERGILTMEHHWERTEQ</sequence>
<evidence type="ECO:0000256" key="5">
    <source>
        <dbReference type="SAM" id="MobiDB-lite"/>
    </source>
</evidence>
<accession>A0A413SJ20</accession>
<dbReference type="InterPro" id="IPR015860">
    <property type="entry name" value="ABC_transpr_TagH-like"/>
</dbReference>
<protein>
    <submittedName>
        <fullName evidence="7">ABC transporter ATP-binding protein</fullName>
    </submittedName>
</protein>
<evidence type="ECO:0000259" key="6">
    <source>
        <dbReference type="PROSITE" id="PS50893"/>
    </source>
</evidence>
<name>A0A413SJ20_9FIRM</name>
<dbReference type="Gene3D" id="2.70.50.60">
    <property type="entry name" value="abc- transporter (atp binding component) like domain"/>
    <property type="match status" value="1"/>
</dbReference>
<comment type="caution">
    <text evidence="7">The sequence shown here is derived from an EMBL/GenBank/DDBJ whole genome shotgun (WGS) entry which is preliminary data.</text>
</comment>
<evidence type="ECO:0000256" key="3">
    <source>
        <dbReference type="ARBA" id="ARBA00022741"/>
    </source>
</evidence>
<dbReference type="InterPro" id="IPR003593">
    <property type="entry name" value="AAA+_ATPase"/>
</dbReference>
<dbReference type="PANTHER" id="PTHR46743:SF2">
    <property type="entry name" value="TEICHOIC ACIDS EXPORT ATP-BINDING PROTEIN TAGH"/>
    <property type="match status" value="1"/>
</dbReference>
<evidence type="ECO:0000313" key="8">
    <source>
        <dbReference type="Proteomes" id="UP000284465"/>
    </source>
</evidence>
<dbReference type="PANTHER" id="PTHR46743">
    <property type="entry name" value="TEICHOIC ACIDS EXPORT ATP-BINDING PROTEIN TAGH"/>
    <property type="match status" value="1"/>
</dbReference>